<dbReference type="Proteomes" id="UP000886595">
    <property type="component" value="Unassembled WGS sequence"/>
</dbReference>
<feature type="compositionally biased region" description="Basic and acidic residues" evidence="1">
    <location>
        <begin position="1"/>
        <end position="27"/>
    </location>
</feature>
<feature type="compositionally biased region" description="Basic and acidic residues" evidence="1">
    <location>
        <begin position="34"/>
        <end position="43"/>
    </location>
</feature>
<gene>
    <name evidence="2" type="ORF">Bca52824_074727</name>
</gene>
<feature type="region of interest" description="Disordered" evidence="1">
    <location>
        <begin position="1"/>
        <end position="78"/>
    </location>
</feature>
<accession>A0A8X7PQR1</accession>
<evidence type="ECO:0000256" key="1">
    <source>
        <dbReference type="SAM" id="MobiDB-lite"/>
    </source>
</evidence>
<evidence type="ECO:0000313" key="3">
    <source>
        <dbReference type="Proteomes" id="UP000886595"/>
    </source>
</evidence>
<sequence length="98" mass="10792">MGKVEKARDGKVGMDHELRKWSSEKSPKTSPEGGVKENHDLGKSKSALHSAASFAFGEQGSNNVGDSNNVTPETKKKKKKFSLLPKVFMFLSRKKSNK</sequence>
<dbReference type="EMBL" id="JAAMPC010000015">
    <property type="protein sequence ID" value="KAG2255433.1"/>
    <property type="molecule type" value="Genomic_DNA"/>
</dbReference>
<proteinExistence type="predicted"/>
<reference evidence="2 3" key="1">
    <citation type="submission" date="2020-02" db="EMBL/GenBank/DDBJ databases">
        <authorList>
            <person name="Ma Q."/>
            <person name="Huang Y."/>
            <person name="Song X."/>
            <person name="Pei D."/>
        </authorList>
    </citation>
    <scope>NUCLEOTIDE SEQUENCE [LARGE SCALE GENOMIC DNA]</scope>
    <source>
        <strain evidence="2">Sxm20200214</strain>
        <tissue evidence="2">Leaf</tissue>
    </source>
</reference>
<keyword evidence="3" id="KW-1185">Reference proteome</keyword>
<dbReference type="AlphaFoldDB" id="A0A8X7PQR1"/>
<organism evidence="2 3">
    <name type="scientific">Brassica carinata</name>
    <name type="common">Ethiopian mustard</name>
    <name type="synonym">Abyssinian cabbage</name>
    <dbReference type="NCBI Taxonomy" id="52824"/>
    <lineage>
        <taxon>Eukaryota</taxon>
        <taxon>Viridiplantae</taxon>
        <taxon>Streptophyta</taxon>
        <taxon>Embryophyta</taxon>
        <taxon>Tracheophyta</taxon>
        <taxon>Spermatophyta</taxon>
        <taxon>Magnoliopsida</taxon>
        <taxon>eudicotyledons</taxon>
        <taxon>Gunneridae</taxon>
        <taxon>Pentapetalae</taxon>
        <taxon>rosids</taxon>
        <taxon>malvids</taxon>
        <taxon>Brassicales</taxon>
        <taxon>Brassicaceae</taxon>
        <taxon>Brassiceae</taxon>
        <taxon>Brassica</taxon>
    </lineage>
</organism>
<feature type="compositionally biased region" description="Polar residues" evidence="1">
    <location>
        <begin position="59"/>
        <end position="72"/>
    </location>
</feature>
<comment type="caution">
    <text evidence="2">The sequence shown here is derived from an EMBL/GenBank/DDBJ whole genome shotgun (WGS) entry which is preliminary data.</text>
</comment>
<evidence type="ECO:0000313" key="2">
    <source>
        <dbReference type="EMBL" id="KAG2255433.1"/>
    </source>
</evidence>
<name>A0A8X7PQR1_BRACI</name>
<protein>
    <submittedName>
        <fullName evidence="2">Uncharacterized protein</fullName>
    </submittedName>
</protein>